<feature type="region of interest" description="Disordered" evidence="1">
    <location>
        <begin position="1"/>
        <end position="51"/>
    </location>
</feature>
<feature type="compositionally biased region" description="Basic and acidic residues" evidence="1">
    <location>
        <begin position="341"/>
        <end position="350"/>
    </location>
</feature>
<dbReference type="Proteomes" id="UP000011715">
    <property type="component" value="Unassembled WGS sequence"/>
</dbReference>
<name>A0A0C4DKL5_MAGP6</name>
<feature type="region of interest" description="Disordered" evidence="1">
    <location>
        <begin position="274"/>
        <end position="456"/>
    </location>
</feature>
<feature type="region of interest" description="Disordered" evidence="1">
    <location>
        <begin position="482"/>
        <end position="558"/>
    </location>
</feature>
<organism evidence="3 4">
    <name type="scientific">Magnaporthiopsis poae (strain ATCC 64411 / 73-15)</name>
    <name type="common">Kentucky bluegrass fungus</name>
    <name type="synonym">Magnaporthe poae</name>
    <dbReference type="NCBI Taxonomy" id="644358"/>
    <lineage>
        <taxon>Eukaryota</taxon>
        <taxon>Fungi</taxon>
        <taxon>Dikarya</taxon>
        <taxon>Ascomycota</taxon>
        <taxon>Pezizomycotina</taxon>
        <taxon>Sordariomycetes</taxon>
        <taxon>Sordariomycetidae</taxon>
        <taxon>Magnaporthales</taxon>
        <taxon>Magnaporthaceae</taxon>
        <taxon>Magnaporthiopsis</taxon>
    </lineage>
</organism>
<dbReference type="EnsemblFungi" id="MAPG_00292T0">
    <property type="protein sequence ID" value="MAPG_00292T0"/>
    <property type="gene ID" value="MAPG_00292"/>
</dbReference>
<dbReference type="AlphaFoldDB" id="A0A0C4DKL5"/>
<evidence type="ECO:0000313" key="3">
    <source>
        <dbReference type="EnsemblFungi" id="MAPG_00292T0"/>
    </source>
</evidence>
<feature type="compositionally biased region" description="Polar residues" evidence="1">
    <location>
        <begin position="482"/>
        <end position="514"/>
    </location>
</feature>
<dbReference type="EMBL" id="ADBL01000068">
    <property type="status" value="NOT_ANNOTATED_CDS"/>
    <property type="molecule type" value="Genomic_DNA"/>
</dbReference>
<feature type="compositionally biased region" description="Polar residues" evidence="1">
    <location>
        <begin position="218"/>
        <end position="228"/>
    </location>
</feature>
<dbReference type="OrthoDB" id="5224765at2759"/>
<sequence>MGLVSARQCDTAADESSAGQRLQAVRSASSSYQSETSRDSPELPSVPSPSTRHRWFLSLRRFAKPGSQLSSLFRSSSSSAACRPGREGTYSDECARAETDTVTTAESLRDGPEVVPLEKVQARHQHEAQQIESRASGLDTPSTSAVEDVFTAAARERPVPSIHDSIFAGLKDAISLPGSGLSTLSEVSITSIRCHPRQSGDLMAGEPMALPGAKHAAVTSQKHSSGAGSPSSPRVRHHRSHQAALRGGGWAQKLKDKFKGSKLARYYRRKLRRETSPDLTTGGTTLWMQTTSDGPGPHGNQTPTVVPAQTRSPLSSTRNSGEEIQQPPFSGNEASVQRGPSAKEEEKQARDGTQISTESLQIAEENPEDVAAPTEADPQAAEIPNPPQGALPDVQAQSELPVEGHTEIAPLSPVESWAEADTQDPPPPEPIQTLSDVIRMLGQTPEQAFQEPAEEEDLHLPLVSPHPAGALPIPFTLGQAPSVASTVSTADNGPHGRSSSEQMHGSPSGTISWTESEDAVEDPQDAVETPQDADDDSQDADEDADEDPEDASEYALAA</sequence>
<dbReference type="EMBL" id="GL876966">
    <property type="protein sequence ID" value="KLU81198.1"/>
    <property type="molecule type" value="Genomic_DNA"/>
</dbReference>
<reference evidence="2" key="1">
    <citation type="submission" date="2010-05" db="EMBL/GenBank/DDBJ databases">
        <title>The Genome Sequence of Magnaporthe poae strain ATCC 64411.</title>
        <authorList>
            <consortium name="The Broad Institute Genome Sequencing Platform"/>
            <consortium name="Broad Institute Genome Sequencing Center for Infectious Disease"/>
            <person name="Ma L.-J."/>
            <person name="Dead R."/>
            <person name="Young S."/>
            <person name="Zeng Q."/>
            <person name="Koehrsen M."/>
            <person name="Alvarado L."/>
            <person name="Berlin A."/>
            <person name="Chapman S.B."/>
            <person name="Chen Z."/>
            <person name="Freedman E."/>
            <person name="Gellesch M."/>
            <person name="Goldberg J."/>
            <person name="Griggs A."/>
            <person name="Gujja S."/>
            <person name="Heilman E.R."/>
            <person name="Heiman D."/>
            <person name="Hepburn T."/>
            <person name="Howarth C."/>
            <person name="Jen D."/>
            <person name="Larson L."/>
            <person name="Mehta T."/>
            <person name="Neiman D."/>
            <person name="Pearson M."/>
            <person name="Roberts A."/>
            <person name="Saif S."/>
            <person name="Shea T."/>
            <person name="Shenoy N."/>
            <person name="Sisk P."/>
            <person name="Stolte C."/>
            <person name="Sykes S."/>
            <person name="Walk T."/>
            <person name="White J."/>
            <person name="Yandava C."/>
            <person name="Haas B."/>
            <person name="Nusbaum C."/>
            <person name="Birren B."/>
        </authorList>
    </citation>
    <scope>NUCLEOTIDE SEQUENCE</scope>
    <source>
        <strain evidence="2">ATCC 64411</strain>
    </source>
</reference>
<accession>A0A0C4DKL5</accession>
<reference evidence="3" key="4">
    <citation type="journal article" date="2015" name="G3 (Bethesda)">
        <title>Genome sequences of three phytopathogenic species of the Magnaporthaceae family of fungi.</title>
        <authorList>
            <person name="Okagaki L.H."/>
            <person name="Nunes C.C."/>
            <person name="Sailsbery J."/>
            <person name="Clay B."/>
            <person name="Brown D."/>
            <person name="John T."/>
            <person name="Oh Y."/>
            <person name="Young N."/>
            <person name="Fitzgerald M."/>
            <person name="Haas B.J."/>
            <person name="Zeng Q."/>
            <person name="Young S."/>
            <person name="Adiconis X."/>
            <person name="Fan L."/>
            <person name="Levin J.Z."/>
            <person name="Mitchell T.K."/>
            <person name="Okubara P.A."/>
            <person name="Farman M.L."/>
            <person name="Kohn L.M."/>
            <person name="Birren B."/>
            <person name="Ma L.-J."/>
            <person name="Dean R.A."/>
        </authorList>
    </citation>
    <scope>NUCLEOTIDE SEQUENCE</scope>
    <source>
        <strain evidence="3">ATCC 64411 / 73-15</strain>
    </source>
</reference>
<reference evidence="3" key="5">
    <citation type="submission" date="2015-06" db="UniProtKB">
        <authorList>
            <consortium name="EnsemblFungi"/>
        </authorList>
    </citation>
    <scope>IDENTIFICATION</scope>
    <source>
        <strain evidence="3">ATCC 64411</strain>
    </source>
</reference>
<feature type="compositionally biased region" description="Polar residues" evidence="1">
    <location>
        <begin position="351"/>
        <end position="360"/>
    </location>
</feature>
<evidence type="ECO:0000256" key="1">
    <source>
        <dbReference type="SAM" id="MobiDB-lite"/>
    </source>
</evidence>
<protein>
    <submittedName>
        <fullName evidence="2 3">Uncharacterized protein</fullName>
    </submittedName>
</protein>
<keyword evidence="4" id="KW-1185">Reference proteome</keyword>
<feature type="compositionally biased region" description="Polar residues" evidence="1">
    <location>
        <begin position="26"/>
        <end position="35"/>
    </location>
</feature>
<evidence type="ECO:0000313" key="4">
    <source>
        <dbReference type="Proteomes" id="UP000011715"/>
    </source>
</evidence>
<proteinExistence type="predicted"/>
<gene>
    <name evidence="2" type="ORF">MAPG_00292</name>
</gene>
<feature type="region of interest" description="Disordered" evidence="1">
    <location>
        <begin position="212"/>
        <end position="250"/>
    </location>
</feature>
<evidence type="ECO:0000313" key="2">
    <source>
        <dbReference type="EMBL" id="KLU81198.1"/>
    </source>
</evidence>
<dbReference type="VEuPathDB" id="FungiDB:MAPG_00292"/>
<feature type="compositionally biased region" description="Polar residues" evidence="1">
    <location>
        <begin position="287"/>
        <end position="335"/>
    </location>
</feature>
<dbReference type="eggNOG" id="ENOG502RAMW">
    <property type="taxonomic scope" value="Eukaryota"/>
</dbReference>
<reference evidence="4" key="2">
    <citation type="submission" date="2010-05" db="EMBL/GenBank/DDBJ databases">
        <title>The genome sequence of Magnaporthe poae strain ATCC 64411.</title>
        <authorList>
            <person name="Ma L.-J."/>
            <person name="Dead R."/>
            <person name="Young S."/>
            <person name="Zeng Q."/>
            <person name="Koehrsen M."/>
            <person name="Alvarado L."/>
            <person name="Berlin A."/>
            <person name="Chapman S.B."/>
            <person name="Chen Z."/>
            <person name="Freedman E."/>
            <person name="Gellesch M."/>
            <person name="Goldberg J."/>
            <person name="Griggs A."/>
            <person name="Gujja S."/>
            <person name="Heilman E.R."/>
            <person name="Heiman D."/>
            <person name="Hepburn T."/>
            <person name="Howarth C."/>
            <person name="Jen D."/>
            <person name="Larson L."/>
            <person name="Mehta T."/>
            <person name="Neiman D."/>
            <person name="Pearson M."/>
            <person name="Roberts A."/>
            <person name="Saif S."/>
            <person name="Shea T."/>
            <person name="Shenoy N."/>
            <person name="Sisk P."/>
            <person name="Stolte C."/>
            <person name="Sykes S."/>
            <person name="Walk T."/>
            <person name="White J."/>
            <person name="Yandava C."/>
            <person name="Haas B."/>
            <person name="Nusbaum C."/>
            <person name="Birren B."/>
        </authorList>
    </citation>
    <scope>NUCLEOTIDE SEQUENCE [LARGE SCALE GENOMIC DNA]</scope>
    <source>
        <strain evidence="4">ATCC 64411 / 73-15</strain>
    </source>
</reference>
<reference evidence="2" key="3">
    <citation type="submission" date="2011-03" db="EMBL/GenBank/DDBJ databases">
        <title>Annotation of Magnaporthe poae ATCC 64411.</title>
        <authorList>
            <person name="Ma L.-J."/>
            <person name="Dead R."/>
            <person name="Young S.K."/>
            <person name="Zeng Q."/>
            <person name="Gargeya S."/>
            <person name="Fitzgerald M."/>
            <person name="Haas B."/>
            <person name="Abouelleil A."/>
            <person name="Alvarado L."/>
            <person name="Arachchi H.M."/>
            <person name="Berlin A."/>
            <person name="Brown A."/>
            <person name="Chapman S.B."/>
            <person name="Chen Z."/>
            <person name="Dunbar C."/>
            <person name="Freedman E."/>
            <person name="Gearin G."/>
            <person name="Gellesch M."/>
            <person name="Goldberg J."/>
            <person name="Griggs A."/>
            <person name="Gujja S."/>
            <person name="Heiman D."/>
            <person name="Howarth C."/>
            <person name="Larson L."/>
            <person name="Lui A."/>
            <person name="MacDonald P.J.P."/>
            <person name="Mehta T."/>
            <person name="Montmayeur A."/>
            <person name="Murphy C."/>
            <person name="Neiman D."/>
            <person name="Pearson M."/>
            <person name="Priest M."/>
            <person name="Roberts A."/>
            <person name="Saif S."/>
            <person name="Shea T."/>
            <person name="Shenoy N."/>
            <person name="Sisk P."/>
            <person name="Stolte C."/>
            <person name="Sykes S."/>
            <person name="Yandava C."/>
            <person name="Wortman J."/>
            <person name="Nusbaum C."/>
            <person name="Birren B."/>
        </authorList>
    </citation>
    <scope>NUCLEOTIDE SEQUENCE</scope>
    <source>
        <strain evidence="2">ATCC 64411</strain>
    </source>
</reference>
<feature type="compositionally biased region" description="Acidic residues" evidence="1">
    <location>
        <begin position="515"/>
        <end position="552"/>
    </location>
</feature>